<feature type="chain" id="PRO_5008109934" description="Secreted protein" evidence="1">
    <location>
        <begin position="29"/>
        <end position="173"/>
    </location>
</feature>
<keyword evidence="1" id="KW-0732">Signal</keyword>
<gene>
    <name evidence="2" type="ORF">PTTG_12078</name>
</gene>
<dbReference type="VEuPathDB" id="FungiDB:PTTG_12078"/>
<evidence type="ECO:0000313" key="2">
    <source>
        <dbReference type="EMBL" id="OAV91992.1"/>
    </source>
</evidence>
<dbReference type="Proteomes" id="UP000005240">
    <property type="component" value="Unassembled WGS sequence"/>
</dbReference>
<organism evidence="2">
    <name type="scientific">Puccinia triticina (isolate 1-1 / race 1 (BBBD))</name>
    <name type="common">Brown leaf rust fungus</name>
    <dbReference type="NCBI Taxonomy" id="630390"/>
    <lineage>
        <taxon>Eukaryota</taxon>
        <taxon>Fungi</taxon>
        <taxon>Dikarya</taxon>
        <taxon>Basidiomycota</taxon>
        <taxon>Pucciniomycotina</taxon>
        <taxon>Pucciniomycetes</taxon>
        <taxon>Pucciniales</taxon>
        <taxon>Pucciniaceae</taxon>
        <taxon>Puccinia</taxon>
    </lineage>
</organism>
<protein>
    <recommendedName>
        <fullName evidence="5">Secreted protein</fullName>
    </recommendedName>
</protein>
<reference evidence="2" key="1">
    <citation type="submission" date="2009-11" db="EMBL/GenBank/DDBJ databases">
        <authorList>
            <consortium name="The Broad Institute Genome Sequencing Platform"/>
            <person name="Ward D."/>
            <person name="Feldgarden M."/>
            <person name="Earl A."/>
            <person name="Young S.K."/>
            <person name="Zeng Q."/>
            <person name="Koehrsen M."/>
            <person name="Alvarado L."/>
            <person name="Berlin A."/>
            <person name="Bochicchio J."/>
            <person name="Borenstein D."/>
            <person name="Chapman S.B."/>
            <person name="Chen Z."/>
            <person name="Engels R."/>
            <person name="Freedman E."/>
            <person name="Gellesch M."/>
            <person name="Goldberg J."/>
            <person name="Griggs A."/>
            <person name="Gujja S."/>
            <person name="Heilman E."/>
            <person name="Heiman D."/>
            <person name="Hepburn T."/>
            <person name="Howarth C."/>
            <person name="Jen D."/>
            <person name="Larson L."/>
            <person name="Lewis B."/>
            <person name="Mehta T."/>
            <person name="Park D."/>
            <person name="Pearson M."/>
            <person name="Roberts A."/>
            <person name="Saif S."/>
            <person name="Shea T."/>
            <person name="Shenoy N."/>
            <person name="Sisk P."/>
            <person name="Stolte C."/>
            <person name="Sykes S."/>
            <person name="Thomson T."/>
            <person name="Walk T."/>
            <person name="White J."/>
            <person name="Yandava C."/>
            <person name="Izard J."/>
            <person name="Baranova O.V."/>
            <person name="Blanton J.M."/>
            <person name="Tanner A.C."/>
            <person name="Dewhirst F.E."/>
            <person name="Haas B."/>
            <person name="Nusbaum C."/>
            <person name="Birren B."/>
        </authorList>
    </citation>
    <scope>NUCLEOTIDE SEQUENCE [LARGE SCALE GENOMIC DNA]</scope>
    <source>
        <strain evidence="2">1-1 BBBD Race 1</strain>
    </source>
</reference>
<dbReference type="OrthoDB" id="2498139at2759"/>
<evidence type="ECO:0008006" key="5">
    <source>
        <dbReference type="Google" id="ProtNLM"/>
    </source>
</evidence>
<dbReference type="AlphaFoldDB" id="A0A180GI41"/>
<dbReference type="EnsemblFungi" id="PTTG_12078-t43_1">
    <property type="protein sequence ID" value="PTTG_12078-t43_1-p1"/>
    <property type="gene ID" value="PTTG_12078"/>
</dbReference>
<accession>A0A180GI41</accession>
<evidence type="ECO:0000256" key="1">
    <source>
        <dbReference type="SAM" id="SignalP"/>
    </source>
</evidence>
<sequence length="173" mass="18888">MSIPGKKLLRIFSFALMLACCCNRFSWAATMMPSGAVLEDMCDQSLACSVIDQTWPKDKTFRCASKNVTPTAFGMATEALTIGKPRAIQNGSSWPASASSSCTDEGSDYSKHSYSNGQWTIYYTIRSACKCKEMTGDPKAMPMCRSATSQDLSACNLAMFKFCSMEMNGSRCT</sequence>
<keyword evidence="4" id="KW-1185">Reference proteome</keyword>
<feature type="signal peptide" evidence="1">
    <location>
        <begin position="1"/>
        <end position="28"/>
    </location>
</feature>
<evidence type="ECO:0000313" key="3">
    <source>
        <dbReference type="EnsemblFungi" id="PTTG_12078-t43_1-p1"/>
    </source>
</evidence>
<proteinExistence type="predicted"/>
<dbReference type="EMBL" id="ADAS02000071">
    <property type="protein sequence ID" value="OAV91992.1"/>
    <property type="molecule type" value="Genomic_DNA"/>
</dbReference>
<reference evidence="3 4" key="3">
    <citation type="journal article" date="2017" name="G3 (Bethesda)">
        <title>Comparative analysis highlights variable genome content of wheat rusts and divergence of the mating loci.</title>
        <authorList>
            <person name="Cuomo C.A."/>
            <person name="Bakkeren G."/>
            <person name="Khalil H.B."/>
            <person name="Panwar V."/>
            <person name="Joly D."/>
            <person name="Linning R."/>
            <person name="Sakthikumar S."/>
            <person name="Song X."/>
            <person name="Adiconis X."/>
            <person name="Fan L."/>
            <person name="Goldberg J.M."/>
            <person name="Levin J.Z."/>
            <person name="Young S."/>
            <person name="Zeng Q."/>
            <person name="Anikster Y."/>
            <person name="Bruce M."/>
            <person name="Wang M."/>
            <person name="Yin C."/>
            <person name="McCallum B."/>
            <person name="Szabo L.J."/>
            <person name="Hulbert S."/>
            <person name="Chen X."/>
            <person name="Fellers J.P."/>
        </authorList>
    </citation>
    <scope>NUCLEOTIDE SEQUENCE</scope>
    <source>
        <strain evidence="4">Isolate 1-1 / race 1 (BBBD)</strain>
        <strain evidence="3">isolate 1-1 / race 1 (BBBD)</strain>
    </source>
</reference>
<evidence type="ECO:0000313" key="4">
    <source>
        <dbReference type="Proteomes" id="UP000005240"/>
    </source>
</evidence>
<name>A0A180GI41_PUCT1</name>
<reference evidence="2" key="2">
    <citation type="submission" date="2016-05" db="EMBL/GenBank/DDBJ databases">
        <title>Comparative analysis highlights variable genome content of wheat rusts and divergence of the mating loci.</title>
        <authorList>
            <person name="Cuomo C.A."/>
            <person name="Bakkeren G."/>
            <person name="Szabo L."/>
            <person name="Khalil H."/>
            <person name="Joly D."/>
            <person name="Goldberg J."/>
            <person name="Young S."/>
            <person name="Zeng Q."/>
            <person name="Fellers J."/>
        </authorList>
    </citation>
    <scope>NUCLEOTIDE SEQUENCE [LARGE SCALE GENOMIC DNA]</scope>
    <source>
        <strain evidence="2">1-1 BBBD Race 1</strain>
    </source>
</reference>
<reference evidence="3" key="4">
    <citation type="submission" date="2025-05" db="UniProtKB">
        <authorList>
            <consortium name="EnsemblFungi"/>
        </authorList>
    </citation>
    <scope>IDENTIFICATION</scope>
    <source>
        <strain evidence="3">isolate 1-1 / race 1 (BBBD)</strain>
    </source>
</reference>